<sequence length="737" mass="81632">MDNFLSIPLPPVQPFARGSYQAKLKNPSSATRGPRYYDLHMSTTQTLRRVLHYPGFESEVTAYLHAELAKLSPGLIAWPDSALALRTVISRQTRYYGAEADVASYLSACIAPIVDIVNVAITKTPITNTPNPISWACSNGGAPSGRVNDQGIPDAMLIPAVGVLSNQDICAMSNMLGETWTTFLAVEIKTPMSAPGGVLAAIDALARSKEEYPWYQCRNPSQCATVNPHYGVDHPYHEIVNRASPDVPSFQHPASNDSTPPNRPSVYINKPIQSTMDATTSARYILQQAWASAVKQDATLILITTGNDAYFGVRHRKSQTLCLSPRFVLNTSSFVPLFLGVFLKGYAETCARAEVLRRTESWQILWNARIAKLSISKDLVETAKNCRYALENSSPLLVGKAQDITNLAIPRLGNWTIIEHLPFYFFAGVLVPPITIEELRAVTTWAPRVVPSTGSGAQRKRATNDDKSAPPNKKRMVNNEKKSVDIQQEAMTLKIHVQSSTLFSQFTHTGILVKNHKNDKNDKNDRNDKQTNYKVSCLFSPSFSQLVNMQTHFQNYTMLKRAGVRLLPHYGIWKSPDTLWSLMVADEAGRSLQDYGPWNLDDDQRSKFKEALAEIHSKGYRHGAISRSNLYIRFNDEGKCDVFILGFEHVQRLLVLAGDTPKKLEMDMLQLILDEQQDPSQEWRATSVYQDAASHISQPSPAAVAAAGQSEASTSNSNGQNIATTSQVGDTPMDTDD</sequence>
<keyword evidence="2" id="KW-1185">Reference proteome</keyword>
<organism evidence="1 2">
    <name type="scientific">Pluteus cervinus</name>
    <dbReference type="NCBI Taxonomy" id="181527"/>
    <lineage>
        <taxon>Eukaryota</taxon>
        <taxon>Fungi</taxon>
        <taxon>Dikarya</taxon>
        <taxon>Basidiomycota</taxon>
        <taxon>Agaricomycotina</taxon>
        <taxon>Agaricomycetes</taxon>
        <taxon>Agaricomycetidae</taxon>
        <taxon>Agaricales</taxon>
        <taxon>Pluteineae</taxon>
        <taxon>Pluteaceae</taxon>
        <taxon>Pluteus</taxon>
    </lineage>
</organism>
<name>A0ACD3B1J5_9AGAR</name>
<evidence type="ECO:0000313" key="2">
    <source>
        <dbReference type="Proteomes" id="UP000308600"/>
    </source>
</evidence>
<reference evidence="1 2" key="1">
    <citation type="journal article" date="2019" name="Nat. Ecol. Evol.">
        <title>Megaphylogeny resolves global patterns of mushroom evolution.</title>
        <authorList>
            <person name="Varga T."/>
            <person name="Krizsan K."/>
            <person name="Foldi C."/>
            <person name="Dima B."/>
            <person name="Sanchez-Garcia M."/>
            <person name="Sanchez-Ramirez S."/>
            <person name="Szollosi G.J."/>
            <person name="Szarkandi J.G."/>
            <person name="Papp V."/>
            <person name="Albert L."/>
            <person name="Andreopoulos W."/>
            <person name="Angelini C."/>
            <person name="Antonin V."/>
            <person name="Barry K.W."/>
            <person name="Bougher N.L."/>
            <person name="Buchanan P."/>
            <person name="Buyck B."/>
            <person name="Bense V."/>
            <person name="Catcheside P."/>
            <person name="Chovatia M."/>
            <person name="Cooper J."/>
            <person name="Damon W."/>
            <person name="Desjardin D."/>
            <person name="Finy P."/>
            <person name="Geml J."/>
            <person name="Haridas S."/>
            <person name="Hughes K."/>
            <person name="Justo A."/>
            <person name="Karasinski D."/>
            <person name="Kautmanova I."/>
            <person name="Kiss B."/>
            <person name="Kocsube S."/>
            <person name="Kotiranta H."/>
            <person name="LaButti K.M."/>
            <person name="Lechner B.E."/>
            <person name="Liimatainen K."/>
            <person name="Lipzen A."/>
            <person name="Lukacs Z."/>
            <person name="Mihaltcheva S."/>
            <person name="Morgado L.N."/>
            <person name="Niskanen T."/>
            <person name="Noordeloos M.E."/>
            <person name="Ohm R.A."/>
            <person name="Ortiz-Santana B."/>
            <person name="Ovrebo C."/>
            <person name="Racz N."/>
            <person name="Riley R."/>
            <person name="Savchenko A."/>
            <person name="Shiryaev A."/>
            <person name="Soop K."/>
            <person name="Spirin V."/>
            <person name="Szebenyi C."/>
            <person name="Tomsovsky M."/>
            <person name="Tulloss R.E."/>
            <person name="Uehling J."/>
            <person name="Grigoriev I.V."/>
            <person name="Vagvolgyi C."/>
            <person name="Papp T."/>
            <person name="Martin F.M."/>
            <person name="Miettinen O."/>
            <person name="Hibbett D.S."/>
            <person name="Nagy L.G."/>
        </authorList>
    </citation>
    <scope>NUCLEOTIDE SEQUENCE [LARGE SCALE GENOMIC DNA]</scope>
    <source>
        <strain evidence="1 2">NL-1719</strain>
    </source>
</reference>
<accession>A0ACD3B1J5</accession>
<protein>
    <submittedName>
        <fullName evidence="1">Uncharacterized protein</fullName>
    </submittedName>
</protein>
<dbReference type="Proteomes" id="UP000308600">
    <property type="component" value="Unassembled WGS sequence"/>
</dbReference>
<dbReference type="EMBL" id="ML208291">
    <property type="protein sequence ID" value="TFK71965.1"/>
    <property type="molecule type" value="Genomic_DNA"/>
</dbReference>
<gene>
    <name evidence="1" type="ORF">BDN72DRAFT_836886</name>
</gene>
<proteinExistence type="predicted"/>
<evidence type="ECO:0000313" key="1">
    <source>
        <dbReference type="EMBL" id="TFK71965.1"/>
    </source>
</evidence>